<organism evidence="3 4">
    <name type="scientific">Triparma strigata</name>
    <dbReference type="NCBI Taxonomy" id="1606541"/>
    <lineage>
        <taxon>Eukaryota</taxon>
        <taxon>Sar</taxon>
        <taxon>Stramenopiles</taxon>
        <taxon>Ochrophyta</taxon>
        <taxon>Bolidophyceae</taxon>
        <taxon>Parmales</taxon>
        <taxon>Triparmaceae</taxon>
        <taxon>Triparma</taxon>
    </lineage>
</organism>
<evidence type="ECO:0000256" key="1">
    <source>
        <dbReference type="SAM" id="MobiDB-lite"/>
    </source>
</evidence>
<comment type="caution">
    <text evidence="3">The sequence shown here is derived from an EMBL/GenBank/DDBJ whole genome shotgun (WGS) entry which is preliminary data.</text>
</comment>
<feature type="region of interest" description="Disordered" evidence="1">
    <location>
        <begin position="208"/>
        <end position="227"/>
    </location>
</feature>
<dbReference type="InterPro" id="IPR045388">
    <property type="entry name" value="HHL1-like"/>
</dbReference>
<dbReference type="EMBL" id="BRXY01000101">
    <property type="protein sequence ID" value="GMH65376.1"/>
    <property type="molecule type" value="Genomic_DNA"/>
</dbReference>
<protein>
    <submittedName>
        <fullName evidence="3">Uncharacterized protein</fullName>
    </submittedName>
</protein>
<evidence type="ECO:0000313" key="4">
    <source>
        <dbReference type="Proteomes" id="UP001165085"/>
    </source>
</evidence>
<sequence length="227" mass="24603">MNALLLTLLIIASASAYNLSSGSMNRGPLGSSSSSFAGGASSSTASARVADSRPFIGFERGQLEMKKGKPNVPPMMRSQYKQQQQMNSMKEQMMAANEVGPDGIPVFNMFVKSGTGAGMWYPCGSFKGDERTKALVESMKGGFLSGMAKNQLDNGVKNSLYDSQKQLVESITRSYPQLRKSRDDLKWGYKITANGLTEEQKEIIEVKPEPRGEGPFAGIQSMFKGGE</sequence>
<feature type="chain" id="PRO_5040962365" evidence="2">
    <location>
        <begin position="17"/>
        <end position="227"/>
    </location>
</feature>
<dbReference type="AlphaFoldDB" id="A0A9W7A3W0"/>
<feature type="signal peptide" evidence="2">
    <location>
        <begin position="1"/>
        <end position="16"/>
    </location>
</feature>
<evidence type="ECO:0000256" key="2">
    <source>
        <dbReference type="SAM" id="SignalP"/>
    </source>
</evidence>
<name>A0A9W7A3W0_9STRA</name>
<dbReference type="PANTHER" id="PTHR48191:SF2">
    <property type="entry name" value="PROTEIN HHL1, CHLOROPLASTIC"/>
    <property type="match status" value="1"/>
</dbReference>
<keyword evidence="4" id="KW-1185">Reference proteome</keyword>
<evidence type="ECO:0000313" key="3">
    <source>
        <dbReference type="EMBL" id="GMH65376.1"/>
    </source>
</evidence>
<dbReference type="PANTHER" id="PTHR48191">
    <property type="entry name" value="PROTEIN HHL1 CHLOROPLASTIC"/>
    <property type="match status" value="1"/>
</dbReference>
<dbReference type="Proteomes" id="UP001165085">
    <property type="component" value="Unassembled WGS sequence"/>
</dbReference>
<reference evidence="4" key="1">
    <citation type="journal article" date="2023" name="Commun. Biol.">
        <title>Genome analysis of Parmales, the sister group of diatoms, reveals the evolutionary specialization of diatoms from phago-mixotrophs to photoautotrophs.</title>
        <authorList>
            <person name="Ban H."/>
            <person name="Sato S."/>
            <person name="Yoshikawa S."/>
            <person name="Yamada K."/>
            <person name="Nakamura Y."/>
            <person name="Ichinomiya M."/>
            <person name="Sato N."/>
            <person name="Blanc-Mathieu R."/>
            <person name="Endo H."/>
            <person name="Kuwata A."/>
            <person name="Ogata H."/>
        </authorList>
    </citation>
    <scope>NUCLEOTIDE SEQUENCE [LARGE SCALE GENOMIC DNA]</scope>
    <source>
        <strain evidence="4">NIES 3701</strain>
    </source>
</reference>
<dbReference type="Pfam" id="PF20133">
    <property type="entry name" value="HHL1-like"/>
    <property type="match status" value="1"/>
</dbReference>
<dbReference type="OrthoDB" id="5077at2759"/>
<keyword evidence="2" id="KW-0732">Signal</keyword>
<accession>A0A9W7A3W0</accession>
<proteinExistence type="predicted"/>
<gene>
    <name evidence="3" type="ORF">TrST_g10120</name>
</gene>